<dbReference type="AlphaFoldDB" id="A0A517RDJ3"/>
<name>A0A517RDJ3_9PLAN</name>
<dbReference type="Proteomes" id="UP000317171">
    <property type="component" value="Chromosome"/>
</dbReference>
<feature type="region of interest" description="Disordered" evidence="1">
    <location>
        <begin position="1"/>
        <end position="25"/>
    </location>
</feature>
<organism evidence="2 3">
    <name type="scientific">Gimesia alba</name>
    <dbReference type="NCBI Taxonomy" id="2527973"/>
    <lineage>
        <taxon>Bacteria</taxon>
        <taxon>Pseudomonadati</taxon>
        <taxon>Planctomycetota</taxon>
        <taxon>Planctomycetia</taxon>
        <taxon>Planctomycetales</taxon>
        <taxon>Planctomycetaceae</taxon>
        <taxon>Gimesia</taxon>
    </lineage>
</organism>
<evidence type="ECO:0000256" key="1">
    <source>
        <dbReference type="SAM" id="MobiDB-lite"/>
    </source>
</evidence>
<sequence length="53" mass="5856">MQLTKKSQQKDADKSGLSNSALRAKALTSRARIQVGERGILLKHLSSTEHTHQ</sequence>
<dbReference type="EMBL" id="CP036269">
    <property type="protein sequence ID" value="QDT41913.1"/>
    <property type="molecule type" value="Genomic_DNA"/>
</dbReference>
<evidence type="ECO:0000313" key="2">
    <source>
        <dbReference type="EMBL" id="QDT41913.1"/>
    </source>
</evidence>
<reference evidence="2 3" key="1">
    <citation type="submission" date="2019-02" db="EMBL/GenBank/DDBJ databases">
        <title>Deep-cultivation of Planctomycetes and their phenomic and genomic characterization uncovers novel biology.</title>
        <authorList>
            <person name="Wiegand S."/>
            <person name="Jogler M."/>
            <person name="Boedeker C."/>
            <person name="Pinto D."/>
            <person name="Vollmers J."/>
            <person name="Rivas-Marin E."/>
            <person name="Kohn T."/>
            <person name="Peeters S.H."/>
            <person name="Heuer A."/>
            <person name="Rast P."/>
            <person name="Oberbeckmann S."/>
            <person name="Bunk B."/>
            <person name="Jeske O."/>
            <person name="Meyerdierks A."/>
            <person name="Storesund J.E."/>
            <person name="Kallscheuer N."/>
            <person name="Luecker S."/>
            <person name="Lage O.M."/>
            <person name="Pohl T."/>
            <person name="Merkel B.J."/>
            <person name="Hornburger P."/>
            <person name="Mueller R.-W."/>
            <person name="Bruemmer F."/>
            <person name="Labrenz M."/>
            <person name="Spormann A.M."/>
            <person name="Op den Camp H."/>
            <person name="Overmann J."/>
            <person name="Amann R."/>
            <person name="Jetten M.S.M."/>
            <person name="Mascher T."/>
            <person name="Medema M.H."/>
            <person name="Devos D.P."/>
            <person name="Kaster A.-K."/>
            <person name="Ovreas L."/>
            <person name="Rohde M."/>
            <person name="Galperin M.Y."/>
            <person name="Jogler C."/>
        </authorList>
    </citation>
    <scope>NUCLEOTIDE SEQUENCE [LARGE SCALE GENOMIC DNA]</scope>
    <source>
        <strain evidence="2 3">Pan241w</strain>
    </source>
</reference>
<proteinExistence type="predicted"/>
<evidence type="ECO:0000313" key="3">
    <source>
        <dbReference type="Proteomes" id="UP000317171"/>
    </source>
</evidence>
<dbReference type="KEGG" id="gaz:Pan241w_19930"/>
<gene>
    <name evidence="2" type="ORF">Pan241w_19930</name>
</gene>
<keyword evidence="3" id="KW-1185">Reference proteome</keyword>
<protein>
    <submittedName>
        <fullName evidence="2">Uncharacterized protein</fullName>
    </submittedName>
</protein>
<accession>A0A517RDJ3</accession>